<sequence>MSFMTEVSIMKNCACLACGSSNVEIQSESTPFEYKGETTLIPHSFICCNDCGSETETDDHSKESKRLTIAFRKKVDGLLSGAEIKAIRNQFKINQFEAAKIFGGGEVAFSKYENDDVSQSESMDNLLIVAREIPGAFILLAKKAGVSVSPANFRTVAFYRAYRPRRKSTIAQIGNEIPVSNPRHIIDSWNTKNDITPRRESDSSLVNVMGEKVIELSYCEVRHAF</sequence>
<dbReference type="Proteomes" id="UP000195814">
    <property type="component" value="Chromosome"/>
</dbReference>
<dbReference type="InterPro" id="IPR032758">
    <property type="entry name" value="MqsA/HigA-2"/>
</dbReference>
<dbReference type="InterPro" id="IPR010982">
    <property type="entry name" value="Lambda_DNA-bd_dom_sf"/>
</dbReference>
<dbReference type="Gene3D" id="1.10.260.40">
    <property type="entry name" value="lambda repressor-like DNA-binding domains"/>
    <property type="match status" value="1"/>
</dbReference>
<dbReference type="KEGG" id="tci:A7K98_12945"/>
<dbReference type="NCBIfam" id="TIGR03831">
    <property type="entry name" value="YgiT_finger"/>
    <property type="match status" value="1"/>
</dbReference>
<reference evidence="1 2" key="1">
    <citation type="submission" date="2016-05" db="EMBL/GenBank/DDBJ databases">
        <title>Complete genome sequence of two 2,5-diketo-D-glunonic acid producing strain Tatumella citrea.</title>
        <authorList>
            <person name="Duan C."/>
            <person name="Yang J."/>
            <person name="Yang S."/>
        </authorList>
    </citation>
    <scope>NUCLEOTIDE SEQUENCE [LARGE SCALE GENOMIC DNA]</scope>
    <source>
        <strain evidence="1 2">DSM 13699</strain>
    </source>
</reference>
<evidence type="ECO:0008006" key="3">
    <source>
        <dbReference type="Google" id="ProtNLM"/>
    </source>
</evidence>
<accession>A0A1Y0LAD0</accession>
<gene>
    <name evidence="1" type="ORF">A7K98_12945</name>
</gene>
<evidence type="ECO:0000313" key="2">
    <source>
        <dbReference type="Proteomes" id="UP000195814"/>
    </source>
</evidence>
<name>A0A1Y0LAD0_TATCI</name>
<dbReference type="EMBL" id="CP015579">
    <property type="protein sequence ID" value="ARU94588.1"/>
    <property type="molecule type" value="Genomic_DNA"/>
</dbReference>
<organism evidence="1 2">
    <name type="scientific">Tatumella citrea</name>
    <name type="common">Pantoea citrea</name>
    <dbReference type="NCBI Taxonomy" id="53336"/>
    <lineage>
        <taxon>Bacteria</taxon>
        <taxon>Pseudomonadati</taxon>
        <taxon>Pseudomonadota</taxon>
        <taxon>Gammaproteobacteria</taxon>
        <taxon>Enterobacterales</taxon>
        <taxon>Erwiniaceae</taxon>
        <taxon>Tatumella</taxon>
    </lineage>
</organism>
<dbReference type="InterPro" id="IPR022453">
    <property type="entry name" value="Znf_MqsA-type"/>
</dbReference>
<dbReference type="InterPro" id="IPR022452">
    <property type="entry name" value="MqsA"/>
</dbReference>
<dbReference type="Pfam" id="PF15731">
    <property type="entry name" value="MqsA_antitoxin"/>
    <property type="match status" value="1"/>
</dbReference>
<dbReference type="Gene3D" id="3.10.20.860">
    <property type="match status" value="1"/>
</dbReference>
<evidence type="ECO:0000313" key="1">
    <source>
        <dbReference type="EMBL" id="ARU94588.1"/>
    </source>
</evidence>
<dbReference type="NCBIfam" id="TIGR03830">
    <property type="entry name" value="CxxCG_CxxCG_HTH"/>
    <property type="match status" value="1"/>
</dbReference>
<dbReference type="AlphaFoldDB" id="A0A1Y0LAD0"/>
<proteinExistence type="predicted"/>
<protein>
    <recommendedName>
        <fullName evidence="3">HTH cro/C1-type domain-containing protein</fullName>
    </recommendedName>
</protein>
<dbReference type="GO" id="GO:0003677">
    <property type="term" value="F:DNA binding"/>
    <property type="evidence" value="ECO:0007669"/>
    <property type="project" value="InterPro"/>
</dbReference>